<dbReference type="GO" id="GO:0009029">
    <property type="term" value="F:lipid-A 4'-kinase activity"/>
    <property type="evidence" value="ECO:0007669"/>
    <property type="project" value="UniProtKB-EC"/>
</dbReference>
<reference evidence="14" key="1">
    <citation type="submission" date="2016-11" db="EMBL/GenBank/DDBJ databases">
        <authorList>
            <person name="Varghese N."/>
            <person name="Submissions S."/>
        </authorList>
    </citation>
    <scope>NUCLEOTIDE SEQUENCE [LARGE SCALE GENOMIC DNA]</scope>
    <source>
        <strain evidence="14">UWOS</strain>
    </source>
</reference>
<gene>
    <name evidence="13" type="ORF">SAMN05720469_14510</name>
</gene>
<evidence type="ECO:0000256" key="6">
    <source>
        <dbReference type="ARBA" id="ARBA00022556"/>
    </source>
</evidence>
<organism evidence="13 14">
    <name type="scientific">Fibrobacter intestinalis</name>
    <dbReference type="NCBI Taxonomy" id="28122"/>
    <lineage>
        <taxon>Bacteria</taxon>
        <taxon>Pseudomonadati</taxon>
        <taxon>Fibrobacterota</taxon>
        <taxon>Fibrobacteria</taxon>
        <taxon>Fibrobacterales</taxon>
        <taxon>Fibrobacteraceae</taxon>
        <taxon>Fibrobacter</taxon>
    </lineage>
</organism>
<keyword evidence="5" id="KW-0444">Lipid biosynthesis</keyword>
<keyword evidence="11" id="KW-0443">Lipid metabolism</keyword>
<dbReference type="InterPro" id="IPR027417">
    <property type="entry name" value="P-loop_NTPase"/>
</dbReference>
<dbReference type="InterPro" id="IPR003758">
    <property type="entry name" value="LpxK"/>
</dbReference>
<keyword evidence="10" id="KW-0067">ATP-binding</keyword>
<dbReference type="RefSeq" id="WP_073306117.1">
    <property type="nucleotide sequence ID" value="NZ_FRAW01000045.1"/>
</dbReference>
<comment type="pathway">
    <text evidence="2">Glycolipid biosynthesis; lipid IV(A) biosynthesis; lipid IV(A) from (3R)-3-hydroxytetradecanoyl-[acyl-carrier-protein] and UDP-N-acetyl-alpha-D-glucosamine: step 6/6.</text>
</comment>
<comment type="function">
    <text evidence="1">Transfers the gamma-phosphate of ATP to the 4'-position of a tetraacyldisaccharide 1-phosphate intermediate (termed DS-1-P) to form tetraacyldisaccharide 1,4'-bis-phosphate (lipid IVA).</text>
</comment>
<evidence type="ECO:0000256" key="2">
    <source>
        <dbReference type="ARBA" id="ARBA00004870"/>
    </source>
</evidence>
<evidence type="ECO:0000256" key="12">
    <source>
        <dbReference type="ARBA" id="ARBA00029757"/>
    </source>
</evidence>
<protein>
    <recommendedName>
        <fullName evidence="4">Tetraacyldisaccharide 4'-kinase</fullName>
        <ecNumber evidence="3">2.7.1.130</ecNumber>
    </recommendedName>
    <alternativeName>
        <fullName evidence="12">Lipid A 4'-kinase</fullName>
    </alternativeName>
</protein>
<evidence type="ECO:0000256" key="7">
    <source>
        <dbReference type="ARBA" id="ARBA00022679"/>
    </source>
</evidence>
<evidence type="ECO:0000256" key="3">
    <source>
        <dbReference type="ARBA" id="ARBA00012071"/>
    </source>
</evidence>
<name>A0A1M6YMZ9_9BACT</name>
<evidence type="ECO:0000256" key="11">
    <source>
        <dbReference type="ARBA" id="ARBA00023098"/>
    </source>
</evidence>
<evidence type="ECO:0000256" key="8">
    <source>
        <dbReference type="ARBA" id="ARBA00022741"/>
    </source>
</evidence>
<dbReference type="GO" id="GO:0005886">
    <property type="term" value="C:plasma membrane"/>
    <property type="evidence" value="ECO:0007669"/>
    <property type="project" value="TreeGrafter"/>
</dbReference>
<dbReference type="PANTHER" id="PTHR42724:SF1">
    <property type="entry name" value="TETRAACYLDISACCHARIDE 4'-KINASE, MITOCHONDRIAL-RELATED"/>
    <property type="match status" value="1"/>
</dbReference>
<keyword evidence="8" id="KW-0547">Nucleotide-binding</keyword>
<dbReference type="AlphaFoldDB" id="A0A1M6YMZ9"/>
<keyword evidence="14" id="KW-1185">Reference proteome</keyword>
<evidence type="ECO:0000313" key="14">
    <source>
        <dbReference type="Proteomes" id="UP000184275"/>
    </source>
</evidence>
<dbReference type="Proteomes" id="UP000184275">
    <property type="component" value="Unassembled WGS sequence"/>
</dbReference>
<sequence>MHRFLKFPFGVRLLLAAFYRTIFLLSQKMIYRPKKPLKNQVIVVGSFLAGGAGKTPFALELSRRFLTMGFRVAYLCHNDAWDEYRMVSQKLPNLKIFKTRNRYGKAKEIEEDFDIVLCDGGLEDTRFSNAEIYVLRWGERAQKIADLLPAGLCVSLEKDHPNVKQIICMESETNMENSEMNLRFGISKIGNSQGNTIALHAKCAVVVGIGNPERFVRDVERYGLHVVRKIFLPDHFKNYAKVLENEILRGVPVVITEKDAARLDADAKKNPLLYIAEERVELSAALNAYLNAAAGGAARNPPSTL</sequence>
<keyword evidence="6" id="KW-0441">Lipid A biosynthesis</keyword>
<proteinExistence type="predicted"/>
<dbReference type="EC" id="2.7.1.130" evidence="3"/>
<evidence type="ECO:0000256" key="5">
    <source>
        <dbReference type="ARBA" id="ARBA00022516"/>
    </source>
</evidence>
<dbReference type="PANTHER" id="PTHR42724">
    <property type="entry name" value="TETRAACYLDISACCHARIDE 4'-KINASE"/>
    <property type="match status" value="1"/>
</dbReference>
<evidence type="ECO:0000256" key="4">
    <source>
        <dbReference type="ARBA" id="ARBA00016436"/>
    </source>
</evidence>
<dbReference type="EMBL" id="FRAW01000045">
    <property type="protein sequence ID" value="SHL19483.1"/>
    <property type="molecule type" value="Genomic_DNA"/>
</dbReference>
<dbReference type="UniPathway" id="UPA00359">
    <property type="reaction ID" value="UER00482"/>
</dbReference>
<dbReference type="GO" id="GO:0009245">
    <property type="term" value="P:lipid A biosynthetic process"/>
    <property type="evidence" value="ECO:0007669"/>
    <property type="project" value="UniProtKB-KW"/>
</dbReference>
<dbReference type="GO" id="GO:0005524">
    <property type="term" value="F:ATP binding"/>
    <property type="evidence" value="ECO:0007669"/>
    <property type="project" value="UniProtKB-KW"/>
</dbReference>
<dbReference type="SUPFAM" id="SSF52540">
    <property type="entry name" value="P-loop containing nucleoside triphosphate hydrolases"/>
    <property type="match status" value="1"/>
</dbReference>
<dbReference type="Pfam" id="PF02606">
    <property type="entry name" value="LpxK"/>
    <property type="match status" value="2"/>
</dbReference>
<evidence type="ECO:0000256" key="10">
    <source>
        <dbReference type="ARBA" id="ARBA00022840"/>
    </source>
</evidence>
<evidence type="ECO:0000256" key="9">
    <source>
        <dbReference type="ARBA" id="ARBA00022777"/>
    </source>
</evidence>
<keyword evidence="7" id="KW-0808">Transferase</keyword>
<evidence type="ECO:0000256" key="1">
    <source>
        <dbReference type="ARBA" id="ARBA00002274"/>
    </source>
</evidence>
<keyword evidence="9 13" id="KW-0418">Kinase</keyword>
<evidence type="ECO:0000313" key="13">
    <source>
        <dbReference type="EMBL" id="SHL19483.1"/>
    </source>
</evidence>
<accession>A0A1M6YMZ9</accession>
<dbReference type="GO" id="GO:0009244">
    <property type="term" value="P:lipopolysaccharide core region biosynthetic process"/>
    <property type="evidence" value="ECO:0007669"/>
    <property type="project" value="TreeGrafter"/>
</dbReference>